<protein>
    <submittedName>
        <fullName evidence="2">Uncharacterized protein</fullName>
    </submittedName>
</protein>
<accession>A0A0E9QEL3</accession>
<keyword evidence="1" id="KW-1133">Transmembrane helix</keyword>
<dbReference type="EMBL" id="GBXM01093625">
    <property type="protein sequence ID" value="JAH14952.1"/>
    <property type="molecule type" value="Transcribed_RNA"/>
</dbReference>
<keyword evidence="1" id="KW-0472">Membrane</keyword>
<keyword evidence="1" id="KW-0812">Transmembrane</keyword>
<organism evidence="2">
    <name type="scientific">Anguilla anguilla</name>
    <name type="common">European freshwater eel</name>
    <name type="synonym">Muraena anguilla</name>
    <dbReference type="NCBI Taxonomy" id="7936"/>
    <lineage>
        <taxon>Eukaryota</taxon>
        <taxon>Metazoa</taxon>
        <taxon>Chordata</taxon>
        <taxon>Craniata</taxon>
        <taxon>Vertebrata</taxon>
        <taxon>Euteleostomi</taxon>
        <taxon>Actinopterygii</taxon>
        <taxon>Neopterygii</taxon>
        <taxon>Teleostei</taxon>
        <taxon>Anguilliformes</taxon>
        <taxon>Anguillidae</taxon>
        <taxon>Anguilla</taxon>
    </lineage>
</organism>
<dbReference type="AlphaFoldDB" id="A0A0E9QEL3"/>
<evidence type="ECO:0000313" key="2">
    <source>
        <dbReference type="EMBL" id="JAH14952.1"/>
    </source>
</evidence>
<evidence type="ECO:0000256" key="1">
    <source>
        <dbReference type="SAM" id="Phobius"/>
    </source>
</evidence>
<sequence length="40" mass="4809">MSVYLPREREGETDLNHSHNFLCLYVCLCVFFCFLVAYQF</sequence>
<proteinExistence type="predicted"/>
<name>A0A0E9QEL3_ANGAN</name>
<feature type="transmembrane region" description="Helical" evidence="1">
    <location>
        <begin position="21"/>
        <end position="38"/>
    </location>
</feature>
<reference evidence="2" key="2">
    <citation type="journal article" date="2015" name="Fish Shellfish Immunol.">
        <title>Early steps in the European eel (Anguilla anguilla)-Vibrio vulnificus interaction in the gills: Role of the RtxA13 toxin.</title>
        <authorList>
            <person name="Callol A."/>
            <person name="Pajuelo D."/>
            <person name="Ebbesson L."/>
            <person name="Teles M."/>
            <person name="MacKenzie S."/>
            <person name="Amaro C."/>
        </authorList>
    </citation>
    <scope>NUCLEOTIDE SEQUENCE</scope>
</reference>
<reference evidence="2" key="1">
    <citation type="submission" date="2014-11" db="EMBL/GenBank/DDBJ databases">
        <authorList>
            <person name="Amaro Gonzalez C."/>
        </authorList>
    </citation>
    <scope>NUCLEOTIDE SEQUENCE</scope>
</reference>